<accession>A0A2W7N4A4</accession>
<dbReference type="CDD" id="cd07361">
    <property type="entry name" value="MEMO_like"/>
    <property type="match status" value="1"/>
</dbReference>
<dbReference type="Proteomes" id="UP000249239">
    <property type="component" value="Unassembled WGS sequence"/>
</dbReference>
<dbReference type="Pfam" id="PF01875">
    <property type="entry name" value="Memo"/>
    <property type="match status" value="1"/>
</dbReference>
<reference evidence="3 4" key="1">
    <citation type="submission" date="2018-06" db="EMBL/GenBank/DDBJ databases">
        <title>Genomic Encyclopedia of Archaeal and Bacterial Type Strains, Phase II (KMG-II): from individual species to whole genera.</title>
        <authorList>
            <person name="Goeker M."/>
        </authorList>
    </citation>
    <scope>NUCLEOTIDE SEQUENCE [LARGE SCALE GENOMIC DNA]</scope>
    <source>
        <strain evidence="3 4">DSM 6779</strain>
    </source>
</reference>
<dbReference type="SUPFAM" id="SSF143447">
    <property type="entry name" value="AMMECR1-like"/>
    <property type="match status" value="1"/>
</dbReference>
<dbReference type="EMBL" id="QKZK01000019">
    <property type="protein sequence ID" value="PZX14543.1"/>
    <property type="molecule type" value="Genomic_DNA"/>
</dbReference>
<protein>
    <recommendedName>
        <fullName evidence="2">AMMECR1 domain-containing protein</fullName>
    </recommendedName>
</protein>
<gene>
    <name evidence="3" type="ORF">LX69_02369</name>
</gene>
<dbReference type="Gene3D" id="3.40.830.10">
    <property type="entry name" value="LigB-like"/>
    <property type="match status" value="1"/>
</dbReference>
<dbReference type="NCBIfam" id="TIGR04336">
    <property type="entry name" value="AmmeMemoSam_B"/>
    <property type="match status" value="1"/>
</dbReference>
<proteinExistence type="inferred from homology"/>
<dbReference type="InterPro" id="IPR002737">
    <property type="entry name" value="MEMO1_fam"/>
</dbReference>
<dbReference type="PROSITE" id="PS51112">
    <property type="entry name" value="AMMECR1"/>
    <property type="match status" value="1"/>
</dbReference>
<evidence type="ECO:0000313" key="3">
    <source>
        <dbReference type="EMBL" id="PZX14543.1"/>
    </source>
</evidence>
<dbReference type="InterPro" id="IPR027623">
    <property type="entry name" value="AmmeMemoSam_A"/>
</dbReference>
<dbReference type="PANTHER" id="PTHR11060:SF0">
    <property type="entry name" value="PROTEIN MEMO1"/>
    <property type="match status" value="1"/>
</dbReference>
<dbReference type="OrthoDB" id="9785549at2"/>
<dbReference type="Gene3D" id="3.30.1490.150">
    <property type="entry name" value="Hypothetical protein ph0010, domain 2"/>
    <property type="match status" value="1"/>
</dbReference>
<evidence type="ECO:0000313" key="4">
    <source>
        <dbReference type="Proteomes" id="UP000249239"/>
    </source>
</evidence>
<organism evidence="3 4">
    <name type="scientific">Breznakibacter xylanolyticus</name>
    <dbReference type="NCBI Taxonomy" id="990"/>
    <lineage>
        <taxon>Bacteria</taxon>
        <taxon>Pseudomonadati</taxon>
        <taxon>Bacteroidota</taxon>
        <taxon>Bacteroidia</taxon>
        <taxon>Marinilabiliales</taxon>
        <taxon>Marinilabiliaceae</taxon>
        <taxon>Breznakibacter</taxon>
    </lineage>
</organism>
<dbReference type="InterPro" id="IPR027485">
    <property type="entry name" value="AMMECR1_N"/>
</dbReference>
<dbReference type="InterPro" id="IPR002733">
    <property type="entry name" value="AMMECR1_domain"/>
</dbReference>
<dbReference type="RefSeq" id="WP_111446223.1">
    <property type="nucleotide sequence ID" value="NZ_QKZK01000019.1"/>
</dbReference>
<dbReference type="PANTHER" id="PTHR11060">
    <property type="entry name" value="PROTEIN MEMO1"/>
    <property type="match status" value="1"/>
</dbReference>
<evidence type="ECO:0000256" key="1">
    <source>
        <dbReference type="ARBA" id="ARBA00006315"/>
    </source>
</evidence>
<dbReference type="AlphaFoldDB" id="A0A2W7N4A4"/>
<name>A0A2W7N4A4_9BACT</name>
<dbReference type="Gene3D" id="3.30.700.20">
    <property type="entry name" value="Hypothetical protein ph0010, domain 1"/>
    <property type="match status" value="1"/>
</dbReference>
<dbReference type="InterPro" id="IPR023473">
    <property type="entry name" value="AMMECR1"/>
</dbReference>
<evidence type="ECO:0000259" key="2">
    <source>
        <dbReference type="PROSITE" id="PS51112"/>
    </source>
</evidence>
<dbReference type="Pfam" id="PF01871">
    <property type="entry name" value="AMMECR1"/>
    <property type="match status" value="1"/>
</dbReference>
<sequence length="472" mass="52527">MKTKERQPAVAGMFYDSDPNQLAHRVDELLAGAHEAVPSHQVAALIVPHAGYVYSGAVAAAAYAFLPRDGQWERIFIIGSSHRELFEGASVDAVDSYRTPLGTVPVDKETVNALMEQSEWFRYHPMAHEHEHTLEVQLPFLQRHLYQMPPIVPVVVGTHRAEVCTEMGRILSRWFNSRSLFIISTDFSHYPSHDDACYIDQLTANAILKNDPRVLTDQLKKNKAANISGLDTSLCGWSSVLTLLNITTTFPVDYRHLKYQNSGDMDFGDIERVVGYQAIGVFRKNKDNHLEFTNADQSELLARARAAFESAVTGHGHPAPPAEPHSAANEAKAGAFVSLYKDGKLRGCIGQFPSTMPLWRVIEDAARSAALRDSRFTPVTPDELPGMSVELSIITPLRRIDSEKEIVLGKHGIYIRKGMYSGTFLPQVADHTGWSVTEFLGHCARDKAGIGWDGWRDADLFVYEAIVVEETK</sequence>
<dbReference type="InterPro" id="IPR036071">
    <property type="entry name" value="AMMECR1_dom_sf"/>
</dbReference>
<dbReference type="NCBIfam" id="TIGR04335">
    <property type="entry name" value="AmmeMemoSam_A"/>
    <property type="match status" value="1"/>
</dbReference>
<dbReference type="NCBIfam" id="TIGR00296">
    <property type="entry name" value="TIGR00296 family protein"/>
    <property type="match status" value="1"/>
</dbReference>
<comment type="caution">
    <text evidence="3">The sequence shown here is derived from an EMBL/GenBank/DDBJ whole genome shotgun (WGS) entry which is preliminary data.</text>
</comment>
<keyword evidence="4" id="KW-1185">Reference proteome</keyword>
<feature type="domain" description="AMMECR1" evidence="2">
    <location>
        <begin position="295"/>
        <end position="472"/>
    </location>
</feature>
<comment type="similarity">
    <text evidence="1">Belongs to the MEMO1 family.</text>
</comment>